<protein>
    <submittedName>
        <fullName evidence="7">RNA polymerase sigma 70</fullName>
    </submittedName>
</protein>
<dbReference type="InterPro" id="IPR013324">
    <property type="entry name" value="RNA_pol_sigma_r3/r4-like"/>
</dbReference>
<dbReference type="InterPro" id="IPR014284">
    <property type="entry name" value="RNA_pol_sigma-70_dom"/>
</dbReference>
<dbReference type="Pfam" id="PF08281">
    <property type="entry name" value="Sigma70_r4_2"/>
    <property type="match status" value="1"/>
</dbReference>
<dbReference type="PANTHER" id="PTHR43133">
    <property type="entry name" value="RNA POLYMERASE ECF-TYPE SIGMA FACTO"/>
    <property type="match status" value="1"/>
</dbReference>
<evidence type="ECO:0000259" key="6">
    <source>
        <dbReference type="Pfam" id="PF08281"/>
    </source>
</evidence>
<dbReference type="GO" id="GO:0003677">
    <property type="term" value="F:DNA binding"/>
    <property type="evidence" value="ECO:0007669"/>
    <property type="project" value="InterPro"/>
</dbReference>
<keyword evidence="2" id="KW-0805">Transcription regulation</keyword>
<dbReference type="EMBL" id="JSYN01000024">
    <property type="protein sequence ID" value="KIA92017.1"/>
    <property type="molecule type" value="Genomic_DNA"/>
</dbReference>
<feature type="domain" description="RNA polymerase sigma-70 region 2" evidence="5">
    <location>
        <begin position="28"/>
        <end position="91"/>
    </location>
</feature>
<evidence type="ECO:0000256" key="4">
    <source>
        <dbReference type="ARBA" id="ARBA00023163"/>
    </source>
</evidence>
<reference evidence="7 8" key="1">
    <citation type="submission" date="2014-10" db="EMBL/GenBank/DDBJ databases">
        <title>Pedobacter Kyungheensis.</title>
        <authorList>
            <person name="Anderson B.M."/>
            <person name="Newman J.D."/>
        </authorList>
    </citation>
    <scope>NUCLEOTIDE SEQUENCE [LARGE SCALE GENOMIC DNA]</scope>
    <source>
        <strain evidence="7 8">KACC 16221</strain>
    </source>
</reference>
<dbReference type="SUPFAM" id="SSF88659">
    <property type="entry name" value="Sigma3 and sigma4 domains of RNA polymerase sigma factors"/>
    <property type="match status" value="1"/>
</dbReference>
<dbReference type="InterPro" id="IPR036388">
    <property type="entry name" value="WH-like_DNA-bd_sf"/>
</dbReference>
<dbReference type="Pfam" id="PF04542">
    <property type="entry name" value="Sigma70_r2"/>
    <property type="match status" value="1"/>
</dbReference>
<evidence type="ECO:0000313" key="7">
    <source>
        <dbReference type="EMBL" id="KIA92017.1"/>
    </source>
</evidence>
<evidence type="ECO:0000256" key="3">
    <source>
        <dbReference type="ARBA" id="ARBA00023082"/>
    </source>
</evidence>
<comment type="caution">
    <text evidence="7">The sequence shown here is derived from an EMBL/GenBank/DDBJ whole genome shotgun (WGS) entry which is preliminary data.</text>
</comment>
<dbReference type="InterPro" id="IPR013249">
    <property type="entry name" value="RNA_pol_sigma70_r4_t2"/>
</dbReference>
<evidence type="ECO:0000256" key="2">
    <source>
        <dbReference type="ARBA" id="ARBA00023015"/>
    </source>
</evidence>
<dbReference type="InterPro" id="IPR014327">
    <property type="entry name" value="RNA_pol_sigma70_bacteroid"/>
</dbReference>
<evidence type="ECO:0000259" key="5">
    <source>
        <dbReference type="Pfam" id="PF04542"/>
    </source>
</evidence>
<name>A0A0C1FG71_9SPHI</name>
<dbReference type="InterPro" id="IPR013325">
    <property type="entry name" value="RNA_pol_sigma_r2"/>
</dbReference>
<dbReference type="Gene3D" id="1.10.1740.10">
    <property type="match status" value="1"/>
</dbReference>
<dbReference type="OrthoDB" id="659569at2"/>
<dbReference type="NCBIfam" id="TIGR02937">
    <property type="entry name" value="sigma70-ECF"/>
    <property type="match status" value="1"/>
</dbReference>
<keyword evidence="4" id="KW-0804">Transcription</keyword>
<dbReference type="AlphaFoldDB" id="A0A0C1FG71"/>
<dbReference type="RefSeq" id="WP_039479327.1">
    <property type="nucleotide sequence ID" value="NZ_JSYN01000024.1"/>
</dbReference>
<keyword evidence="8" id="KW-1185">Reference proteome</keyword>
<dbReference type="SUPFAM" id="SSF88946">
    <property type="entry name" value="Sigma2 domain of RNA polymerase sigma factors"/>
    <property type="match status" value="1"/>
</dbReference>
<comment type="similarity">
    <text evidence="1">Belongs to the sigma-70 factor family. ECF subfamily.</text>
</comment>
<evidence type="ECO:0000256" key="1">
    <source>
        <dbReference type="ARBA" id="ARBA00010641"/>
    </source>
</evidence>
<evidence type="ECO:0000313" key="8">
    <source>
        <dbReference type="Proteomes" id="UP000031246"/>
    </source>
</evidence>
<dbReference type="GO" id="GO:0006352">
    <property type="term" value="P:DNA-templated transcription initiation"/>
    <property type="evidence" value="ECO:0007669"/>
    <property type="project" value="InterPro"/>
</dbReference>
<gene>
    <name evidence="7" type="ORF">OC25_18910</name>
</gene>
<dbReference type="InterPro" id="IPR039425">
    <property type="entry name" value="RNA_pol_sigma-70-like"/>
</dbReference>
<accession>A0A0C1FG71</accession>
<dbReference type="Gene3D" id="1.10.10.10">
    <property type="entry name" value="Winged helix-like DNA-binding domain superfamily/Winged helix DNA-binding domain"/>
    <property type="match status" value="1"/>
</dbReference>
<dbReference type="Proteomes" id="UP000031246">
    <property type="component" value="Unassembled WGS sequence"/>
</dbReference>
<proteinExistence type="inferred from homology"/>
<dbReference type="GO" id="GO:0016987">
    <property type="term" value="F:sigma factor activity"/>
    <property type="evidence" value="ECO:0007669"/>
    <property type="project" value="UniProtKB-KW"/>
</dbReference>
<feature type="domain" description="RNA polymerase sigma factor 70 region 4 type 2" evidence="6">
    <location>
        <begin position="126"/>
        <end position="175"/>
    </location>
</feature>
<dbReference type="PANTHER" id="PTHR43133:SF46">
    <property type="entry name" value="RNA POLYMERASE SIGMA-70 FACTOR ECF SUBFAMILY"/>
    <property type="match status" value="1"/>
</dbReference>
<organism evidence="7 8">
    <name type="scientific">Pedobacter kyungheensis</name>
    <dbReference type="NCBI Taxonomy" id="1069985"/>
    <lineage>
        <taxon>Bacteria</taxon>
        <taxon>Pseudomonadati</taxon>
        <taxon>Bacteroidota</taxon>
        <taxon>Sphingobacteriia</taxon>
        <taxon>Sphingobacteriales</taxon>
        <taxon>Sphingobacteriaceae</taxon>
        <taxon>Pedobacter</taxon>
    </lineage>
</organism>
<dbReference type="NCBIfam" id="TIGR02985">
    <property type="entry name" value="Sig70_bacteroi1"/>
    <property type="match status" value="1"/>
</dbReference>
<keyword evidence="3" id="KW-0731">Sigma factor</keyword>
<sequence>MGDYNLNTDDELLLLLKERNHRAYAEIYQRYWAILFRYARKILQNDEEARDVVQDVFVMLWSKSEALEIHTSLSCFLYAAVRNSILKLFQRGKVKNNYLNSLEKFIEAGNNTTDHLVRNRELAKRIELEVGQLPAKMREIFELSRNAHLSHREIALRMDISDKTVKKQMNNALKILRLKLGSLFVLLF</sequence>
<dbReference type="InterPro" id="IPR007627">
    <property type="entry name" value="RNA_pol_sigma70_r2"/>
</dbReference>